<dbReference type="EMBL" id="HG996468">
    <property type="protein sequence ID" value="CAG1851347.1"/>
    <property type="molecule type" value="Genomic_DNA"/>
</dbReference>
<dbReference type="EnsemblPlants" id="Ma03_t26400.1">
    <property type="protein sequence ID" value="Ma03_p26400.1"/>
    <property type="gene ID" value="Ma03_g26400"/>
</dbReference>
<reference evidence="2" key="1">
    <citation type="submission" date="2021-03" db="EMBL/GenBank/DDBJ databases">
        <authorList>
            <consortium name="Genoscope - CEA"/>
            <person name="William W."/>
        </authorList>
    </citation>
    <scope>NUCLEOTIDE SEQUENCE</scope>
    <source>
        <strain evidence="2">Doubled-haploid Pahang</strain>
    </source>
</reference>
<evidence type="ECO:0000313" key="2">
    <source>
        <dbReference type="EMBL" id="CAG1851347.1"/>
    </source>
</evidence>
<gene>
    <name evidence="2" type="ORF">GSMUA_192190.1</name>
</gene>
<feature type="region of interest" description="Disordered" evidence="1">
    <location>
        <begin position="1"/>
        <end position="54"/>
    </location>
</feature>
<feature type="compositionally biased region" description="Polar residues" evidence="1">
    <location>
        <begin position="7"/>
        <end position="34"/>
    </location>
</feature>
<name>A0A804IGI5_MUSAM</name>
<proteinExistence type="predicted"/>
<accession>A0A804IGI5</accession>
<protein>
    <submittedName>
        <fullName evidence="2">(wild Malaysian banana) hypothetical protein</fullName>
    </submittedName>
</protein>
<dbReference type="AlphaFoldDB" id="A0A804IGI5"/>
<organism evidence="3 4">
    <name type="scientific">Musa acuminata subsp. malaccensis</name>
    <name type="common">Wild banana</name>
    <name type="synonym">Musa malaccensis</name>
    <dbReference type="NCBI Taxonomy" id="214687"/>
    <lineage>
        <taxon>Eukaryota</taxon>
        <taxon>Viridiplantae</taxon>
        <taxon>Streptophyta</taxon>
        <taxon>Embryophyta</taxon>
        <taxon>Tracheophyta</taxon>
        <taxon>Spermatophyta</taxon>
        <taxon>Magnoliopsida</taxon>
        <taxon>Liliopsida</taxon>
        <taxon>Zingiberales</taxon>
        <taxon>Musaceae</taxon>
        <taxon>Musa</taxon>
    </lineage>
</organism>
<reference evidence="3" key="2">
    <citation type="submission" date="2021-05" db="UniProtKB">
        <authorList>
            <consortium name="EnsemblPlants"/>
        </authorList>
    </citation>
    <scope>IDENTIFICATION</scope>
    <source>
        <strain evidence="3">subsp. malaccensis</strain>
    </source>
</reference>
<dbReference type="Gramene" id="Ma03_t26400.1">
    <property type="protein sequence ID" value="Ma03_p26400.1"/>
    <property type="gene ID" value="Ma03_g26400"/>
</dbReference>
<keyword evidence="4" id="KW-1185">Reference proteome</keyword>
<dbReference type="InParanoid" id="A0A804IGI5"/>
<sequence>MSPNSPPSSGSATRSPTPETTCSPATVSLTTSGNPPMVRLTSIIPPVATPMAGS</sequence>
<evidence type="ECO:0000256" key="1">
    <source>
        <dbReference type="SAM" id="MobiDB-lite"/>
    </source>
</evidence>
<evidence type="ECO:0000313" key="3">
    <source>
        <dbReference type="EnsemblPlants" id="Ma03_p26400.1"/>
    </source>
</evidence>
<dbReference type="Proteomes" id="UP000012960">
    <property type="component" value="Unplaced"/>
</dbReference>
<evidence type="ECO:0000313" key="4">
    <source>
        <dbReference type="Proteomes" id="UP000012960"/>
    </source>
</evidence>